<reference evidence="2 3" key="1">
    <citation type="journal article" date="2015" name="Genome Announc.">
        <title>Complete Genome Sequence of the Type Strain Corynebacterium mustelae DSM 45274, Isolated from Various Tissues of a Male Ferret with Lethal Sepsis.</title>
        <authorList>
            <person name="Ruckert C."/>
            <person name="Eimer J."/>
            <person name="Winkler A."/>
            <person name="Tauch A."/>
        </authorList>
    </citation>
    <scope>NUCLEOTIDE SEQUENCE [LARGE SCALE GENOMIC DNA]</scope>
    <source>
        <strain evidence="2 3">DSM 45274</strain>
    </source>
</reference>
<dbReference type="PATRIC" id="fig|571915.4.peg.2499"/>
<reference evidence="3" key="2">
    <citation type="submission" date="2015-05" db="EMBL/GenBank/DDBJ databases">
        <title>Complete genome sequence of Corynebacterium mustelae DSM 45274, isolated from various tissues of a male ferret with lethal sepsis.</title>
        <authorList>
            <person name="Ruckert C."/>
            <person name="Albersmeier A."/>
            <person name="Winkler A."/>
            <person name="Tauch A."/>
        </authorList>
    </citation>
    <scope>NUCLEOTIDE SEQUENCE [LARGE SCALE GENOMIC DNA]</scope>
    <source>
        <strain evidence="3">DSM 45274</strain>
    </source>
</reference>
<proteinExistence type="predicted"/>
<gene>
    <name evidence="2" type="ORF">CMUST_11705</name>
</gene>
<keyword evidence="1" id="KW-0812">Transmembrane</keyword>
<accession>A0A0G3H6C2</accession>
<keyword evidence="3" id="KW-1185">Reference proteome</keyword>
<keyword evidence="1" id="KW-0472">Membrane</keyword>
<dbReference type="InterPro" id="IPR025962">
    <property type="entry name" value="SdpI/YhfL"/>
</dbReference>
<sequence length="116" mass="12683">MFYLVSASLIASSIIIAALGNESRKGLKRNWWAGLRTPTTMASDEAFRAANQKVWKLYFAMAAVLFIEGIGVAVLEYAKANNETLATFVLSSTFIVLLIARAQYVIGTRAAKSITF</sequence>
<evidence type="ECO:0000256" key="1">
    <source>
        <dbReference type="SAM" id="Phobius"/>
    </source>
</evidence>
<feature type="transmembrane region" description="Helical" evidence="1">
    <location>
        <begin position="57"/>
        <end position="78"/>
    </location>
</feature>
<dbReference type="KEGG" id="cmv:CMUST_11705"/>
<name>A0A0G3H6C2_9CORY</name>
<organism evidence="2 3">
    <name type="scientific">Corynebacterium mustelae</name>
    <dbReference type="NCBI Taxonomy" id="571915"/>
    <lineage>
        <taxon>Bacteria</taxon>
        <taxon>Bacillati</taxon>
        <taxon>Actinomycetota</taxon>
        <taxon>Actinomycetes</taxon>
        <taxon>Mycobacteriales</taxon>
        <taxon>Corynebacteriaceae</taxon>
        <taxon>Corynebacterium</taxon>
    </lineage>
</organism>
<dbReference type="Pfam" id="PF13630">
    <property type="entry name" value="SdpI"/>
    <property type="match status" value="1"/>
</dbReference>
<evidence type="ECO:0000313" key="2">
    <source>
        <dbReference type="EMBL" id="AKK06652.1"/>
    </source>
</evidence>
<dbReference type="RefSeq" id="WP_047262638.1">
    <property type="nucleotide sequence ID" value="NZ_CP011542.1"/>
</dbReference>
<dbReference type="Proteomes" id="UP000035199">
    <property type="component" value="Chromosome"/>
</dbReference>
<evidence type="ECO:0000313" key="3">
    <source>
        <dbReference type="Proteomes" id="UP000035199"/>
    </source>
</evidence>
<keyword evidence="1" id="KW-1133">Transmembrane helix</keyword>
<dbReference type="AlphaFoldDB" id="A0A0G3H6C2"/>
<feature type="transmembrane region" description="Helical" evidence="1">
    <location>
        <begin position="85"/>
        <end position="106"/>
    </location>
</feature>
<dbReference type="STRING" id="571915.CMUST_11705"/>
<dbReference type="EMBL" id="CP011542">
    <property type="protein sequence ID" value="AKK06652.1"/>
    <property type="molecule type" value="Genomic_DNA"/>
</dbReference>
<dbReference type="OrthoDB" id="4422940at2"/>
<protein>
    <submittedName>
        <fullName evidence="2">SdpI/YhfL protein family</fullName>
    </submittedName>
</protein>